<feature type="DNA-binding region" description="H-T-H motif" evidence="5">
    <location>
        <begin position="31"/>
        <end position="50"/>
    </location>
</feature>
<accession>A0A849HH42</accession>
<evidence type="ECO:0000256" key="1">
    <source>
        <dbReference type="ARBA" id="ARBA00022491"/>
    </source>
</evidence>
<evidence type="ECO:0000256" key="2">
    <source>
        <dbReference type="ARBA" id="ARBA00023015"/>
    </source>
</evidence>
<keyword evidence="2" id="KW-0805">Transcription regulation</keyword>
<dbReference type="AlphaFoldDB" id="A0A849HH42"/>
<name>A0A849HH42_9MICO</name>
<evidence type="ECO:0000259" key="6">
    <source>
        <dbReference type="PROSITE" id="PS50977"/>
    </source>
</evidence>
<keyword evidence="1" id="KW-0678">Repressor</keyword>
<dbReference type="PANTHER" id="PTHR30055">
    <property type="entry name" value="HTH-TYPE TRANSCRIPTIONAL REGULATOR RUTR"/>
    <property type="match status" value="1"/>
</dbReference>
<protein>
    <submittedName>
        <fullName evidence="7">TetR family transcriptional regulator</fullName>
    </submittedName>
</protein>
<dbReference type="SUPFAM" id="SSF48498">
    <property type="entry name" value="Tetracyclin repressor-like, C-terminal domain"/>
    <property type="match status" value="1"/>
</dbReference>
<dbReference type="InterPro" id="IPR036271">
    <property type="entry name" value="Tet_transcr_reg_TetR-rel_C_sf"/>
</dbReference>
<dbReference type="GO" id="GO:0000976">
    <property type="term" value="F:transcription cis-regulatory region binding"/>
    <property type="evidence" value="ECO:0007669"/>
    <property type="project" value="TreeGrafter"/>
</dbReference>
<feature type="domain" description="HTH tetR-type" evidence="6">
    <location>
        <begin position="8"/>
        <end position="68"/>
    </location>
</feature>
<dbReference type="PANTHER" id="PTHR30055:SF228">
    <property type="entry name" value="TRANSCRIPTIONAL REGULATOR-RELATED"/>
    <property type="match status" value="1"/>
</dbReference>
<keyword evidence="8" id="KW-1185">Reference proteome</keyword>
<dbReference type="InterPro" id="IPR001647">
    <property type="entry name" value="HTH_TetR"/>
</dbReference>
<sequence length="199" mass="21895">MPKVVDHDERRELIADALWTVVRRDGYAAVSVRTVAAETGMSTGALRHYFASQDELVAFAMASLMERARARLTEVGARATDFEGVLALLEEVLPLDAQRQAESEVWLAFVAASRTDPSLRPLAGEAHRALRGLCDSVVRAVSGRGDDTPDLTEETDALHGLVDGLAVQRTLYPKMLPRQRIRTVLRRYLIELAGRTGTV</sequence>
<proteinExistence type="predicted"/>
<dbReference type="EMBL" id="JABEPQ010000001">
    <property type="protein sequence ID" value="NNM45953.1"/>
    <property type="molecule type" value="Genomic_DNA"/>
</dbReference>
<dbReference type="InterPro" id="IPR009057">
    <property type="entry name" value="Homeodomain-like_sf"/>
</dbReference>
<evidence type="ECO:0000256" key="3">
    <source>
        <dbReference type="ARBA" id="ARBA00023125"/>
    </source>
</evidence>
<dbReference type="PROSITE" id="PS50977">
    <property type="entry name" value="HTH_TETR_2"/>
    <property type="match status" value="1"/>
</dbReference>
<dbReference type="InterPro" id="IPR050109">
    <property type="entry name" value="HTH-type_TetR-like_transc_reg"/>
</dbReference>
<dbReference type="InterPro" id="IPR039538">
    <property type="entry name" value="BetI_C"/>
</dbReference>
<keyword evidence="3 5" id="KW-0238">DNA-binding</keyword>
<keyword evidence="4" id="KW-0804">Transcription</keyword>
<organism evidence="7 8">
    <name type="scientific">Knoellia koreensis</name>
    <dbReference type="NCBI Taxonomy" id="2730921"/>
    <lineage>
        <taxon>Bacteria</taxon>
        <taxon>Bacillati</taxon>
        <taxon>Actinomycetota</taxon>
        <taxon>Actinomycetes</taxon>
        <taxon>Micrococcales</taxon>
        <taxon>Intrasporangiaceae</taxon>
        <taxon>Knoellia</taxon>
    </lineage>
</organism>
<dbReference type="Pfam" id="PF00440">
    <property type="entry name" value="TetR_N"/>
    <property type="match status" value="1"/>
</dbReference>
<dbReference type="GO" id="GO:0003700">
    <property type="term" value="F:DNA-binding transcription factor activity"/>
    <property type="evidence" value="ECO:0007669"/>
    <property type="project" value="TreeGrafter"/>
</dbReference>
<dbReference type="Gene3D" id="1.10.357.10">
    <property type="entry name" value="Tetracycline Repressor, domain 2"/>
    <property type="match status" value="1"/>
</dbReference>
<evidence type="ECO:0000313" key="8">
    <source>
        <dbReference type="Proteomes" id="UP000588586"/>
    </source>
</evidence>
<comment type="caution">
    <text evidence="7">The sequence shown here is derived from an EMBL/GenBank/DDBJ whole genome shotgun (WGS) entry which is preliminary data.</text>
</comment>
<dbReference type="RefSeq" id="WP_171242912.1">
    <property type="nucleotide sequence ID" value="NZ_JABEPQ010000001.1"/>
</dbReference>
<gene>
    <name evidence="7" type="ORF">HJG52_08025</name>
</gene>
<evidence type="ECO:0000256" key="4">
    <source>
        <dbReference type="ARBA" id="ARBA00023163"/>
    </source>
</evidence>
<dbReference type="Pfam" id="PF13977">
    <property type="entry name" value="TetR_C_6"/>
    <property type="match status" value="1"/>
</dbReference>
<dbReference type="SUPFAM" id="SSF46689">
    <property type="entry name" value="Homeodomain-like"/>
    <property type="match status" value="1"/>
</dbReference>
<evidence type="ECO:0000313" key="7">
    <source>
        <dbReference type="EMBL" id="NNM45953.1"/>
    </source>
</evidence>
<dbReference type="Proteomes" id="UP000588586">
    <property type="component" value="Unassembled WGS sequence"/>
</dbReference>
<evidence type="ECO:0000256" key="5">
    <source>
        <dbReference type="PROSITE-ProRule" id="PRU00335"/>
    </source>
</evidence>
<reference evidence="7 8" key="1">
    <citation type="submission" date="2020-04" db="EMBL/GenBank/DDBJ databases">
        <title>Knoellia sp. isolate from air conditioner.</title>
        <authorList>
            <person name="Chea S."/>
            <person name="Kim D.-U."/>
        </authorList>
    </citation>
    <scope>NUCLEOTIDE SEQUENCE [LARGE SCALE GENOMIC DNA]</scope>
    <source>
        <strain evidence="7 8">DB2414S</strain>
    </source>
</reference>